<proteinExistence type="predicted"/>
<accession>K1S565</accession>
<protein>
    <submittedName>
        <fullName evidence="1">Uncharacterized protein</fullName>
    </submittedName>
</protein>
<comment type="caution">
    <text evidence="1">The sequence shown here is derived from an EMBL/GenBank/DDBJ whole genome shotgun (WGS) entry which is preliminary data.</text>
</comment>
<gene>
    <name evidence="1" type="ORF">OBE_14915</name>
</gene>
<dbReference type="AlphaFoldDB" id="K1S565"/>
<organism evidence="1">
    <name type="scientific">human gut metagenome</name>
    <dbReference type="NCBI Taxonomy" id="408170"/>
    <lineage>
        <taxon>unclassified sequences</taxon>
        <taxon>metagenomes</taxon>
        <taxon>organismal metagenomes</taxon>
    </lineage>
</organism>
<feature type="non-terminal residue" evidence="1">
    <location>
        <position position="1"/>
    </location>
</feature>
<reference evidence="1" key="1">
    <citation type="journal article" date="2013" name="Environ. Microbiol.">
        <title>Microbiota from the distal guts of lean and obese adolescents exhibit partial functional redundancy besides clear differences in community structure.</title>
        <authorList>
            <person name="Ferrer M."/>
            <person name="Ruiz A."/>
            <person name="Lanza F."/>
            <person name="Haange S.B."/>
            <person name="Oberbach A."/>
            <person name="Till H."/>
            <person name="Bargiela R."/>
            <person name="Campoy C."/>
            <person name="Segura M.T."/>
            <person name="Richter M."/>
            <person name="von Bergen M."/>
            <person name="Seifert J."/>
            <person name="Suarez A."/>
        </authorList>
    </citation>
    <scope>NUCLEOTIDE SEQUENCE</scope>
</reference>
<name>K1S565_9ZZZZ</name>
<evidence type="ECO:0000313" key="1">
    <source>
        <dbReference type="EMBL" id="EKC48915.1"/>
    </source>
</evidence>
<dbReference type="EMBL" id="AJWZ01010282">
    <property type="protein sequence ID" value="EKC48915.1"/>
    <property type="molecule type" value="Genomic_DNA"/>
</dbReference>
<sequence>QKLVDAKTIYGHRLTAQCPTDKVNDPVLYPGWRGQKDNWEEMGLNYGSSTPATNLAIKGLFEIVSEEEAASLESQGYAKVNWGIDLVDYRDEYDKYLFWDYDYVSAPIYLWPFTPNVMAAGGFTNGYGFKQE</sequence>